<keyword evidence="5" id="KW-0539">Nucleus</keyword>
<dbReference type="InterPro" id="IPR004827">
    <property type="entry name" value="bZIP"/>
</dbReference>
<reference evidence="9 10" key="1">
    <citation type="submission" date="2024-11" db="EMBL/GenBank/DDBJ databases">
        <title>Chromosome-level genome assembly of the freshwater bivalve Anodonta woodiana.</title>
        <authorList>
            <person name="Chen X."/>
        </authorList>
    </citation>
    <scope>NUCLEOTIDE SEQUENCE [LARGE SCALE GENOMIC DNA]</scope>
    <source>
        <strain evidence="9">MN2024</strain>
        <tissue evidence="9">Gills</tissue>
    </source>
</reference>
<name>A0ABD3UUM6_SINWO</name>
<evidence type="ECO:0000313" key="10">
    <source>
        <dbReference type="Proteomes" id="UP001634394"/>
    </source>
</evidence>
<feature type="coiled-coil region" evidence="6">
    <location>
        <begin position="300"/>
        <end position="327"/>
    </location>
</feature>
<comment type="caution">
    <text evidence="9">The sequence shown here is derived from an EMBL/GenBank/DDBJ whole genome shotgun (WGS) entry which is preliminary data.</text>
</comment>
<proteinExistence type="inferred from homology"/>
<dbReference type="PANTHER" id="PTHR15284:SF0">
    <property type="entry name" value="GH23983P"/>
    <property type="match status" value="1"/>
</dbReference>
<dbReference type="PANTHER" id="PTHR15284">
    <property type="entry name" value="NUCLEAR FACTOR INTERLEUKIN-3-REGULATED PROTEIN"/>
    <property type="match status" value="1"/>
</dbReference>
<evidence type="ECO:0000256" key="4">
    <source>
        <dbReference type="ARBA" id="ARBA00023163"/>
    </source>
</evidence>
<evidence type="ECO:0000259" key="8">
    <source>
        <dbReference type="PROSITE" id="PS50217"/>
    </source>
</evidence>
<accession>A0ABD3UUM6</accession>
<dbReference type="SUPFAM" id="SSF57959">
    <property type="entry name" value="Leucine zipper domain"/>
    <property type="match status" value="1"/>
</dbReference>
<feature type="compositionally biased region" description="Polar residues" evidence="7">
    <location>
        <begin position="278"/>
        <end position="295"/>
    </location>
</feature>
<feature type="domain" description="BZIP" evidence="8">
    <location>
        <begin position="60"/>
        <end position="110"/>
    </location>
</feature>
<keyword evidence="10" id="KW-1185">Reference proteome</keyword>
<dbReference type="InterPro" id="IPR046347">
    <property type="entry name" value="bZIP_sf"/>
</dbReference>
<dbReference type="Proteomes" id="UP001634394">
    <property type="component" value="Unassembled WGS sequence"/>
</dbReference>
<dbReference type="Gene3D" id="1.20.5.170">
    <property type="match status" value="1"/>
</dbReference>
<feature type="region of interest" description="Disordered" evidence="7">
    <location>
        <begin position="247"/>
        <end position="296"/>
    </location>
</feature>
<dbReference type="EMBL" id="JBJQND010000015">
    <property type="protein sequence ID" value="KAL3853164.1"/>
    <property type="molecule type" value="Genomic_DNA"/>
</dbReference>
<keyword evidence="2" id="KW-0805">Transcription regulation</keyword>
<keyword evidence="6" id="KW-0175">Coiled coil</keyword>
<protein>
    <recommendedName>
        <fullName evidence="8">BZIP domain-containing protein</fullName>
    </recommendedName>
</protein>
<feature type="region of interest" description="Disordered" evidence="7">
    <location>
        <begin position="159"/>
        <end position="182"/>
    </location>
</feature>
<dbReference type="InterPro" id="IPR047229">
    <property type="entry name" value="NFIL3-like"/>
</dbReference>
<dbReference type="AlphaFoldDB" id="A0ABD3UUM6"/>
<evidence type="ECO:0000256" key="6">
    <source>
        <dbReference type="SAM" id="Coils"/>
    </source>
</evidence>
<keyword evidence="3" id="KW-0238">DNA-binding</keyword>
<dbReference type="GO" id="GO:0003677">
    <property type="term" value="F:DNA binding"/>
    <property type="evidence" value="ECO:0007669"/>
    <property type="project" value="UniProtKB-KW"/>
</dbReference>
<keyword evidence="4" id="KW-0804">Transcription</keyword>
<comment type="similarity">
    <text evidence="1">Belongs to the bZIP family. NFIL3 subfamily.</text>
</comment>
<sequence length="359" mass="40709">MESYKNGQTGPNKNHAMDHTFLQSLDPSFSNGVDMAWVMTDAYAGNQRRAKRPIPDNQKDEMYWEKRKKNNVAAKKSRENKRKLDLVIRDRLTVLEEENALLRRENCALKVRLGIPANVNFLTDEERENCLTTVRISMQNTYAAVDDVHIKNEIVCDQSPEHSTTDSSNGYNDKSPHGKANFEVGQGVTRYTPFGGVVLSITPPHEQSLDKYPSEYRGYCDPMPNAISSCTELPATYQSKQVMQYSPCSTVSSDGDSSHQEPFDLSIHGKNRYDSDGRSISQSPESNRDNISPDVTSEEIIRIKNDDDEIRNKLQQLSEQVSRMQQLIFTKQEHPKNDGPMRKGITIKANDVSMWTPVT</sequence>
<evidence type="ECO:0000256" key="2">
    <source>
        <dbReference type="ARBA" id="ARBA00023015"/>
    </source>
</evidence>
<dbReference type="PROSITE" id="PS50217">
    <property type="entry name" value="BZIP"/>
    <property type="match status" value="1"/>
</dbReference>
<evidence type="ECO:0000313" key="9">
    <source>
        <dbReference type="EMBL" id="KAL3853164.1"/>
    </source>
</evidence>
<dbReference type="SMART" id="SM00338">
    <property type="entry name" value="BRLZ"/>
    <property type="match status" value="1"/>
</dbReference>
<evidence type="ECO:0000256" key="1">
    <source>
        <dbReference type="ARBA" id="ARBA00006079"/>
    </source>
</evidence>
<organism evidence="9 10">
    <name type="scientific">Sinanodonta woodiana</name>
    <name type="common">Chinese pond mussel</name>
    <name type="synonym">Anodonta woodiana</name>
    <dbReference type="NCBI Taxonomy" id="1069815"/>
    <lineage>
        <taxon>Eukaryota</taxon>
        <taxon>Metazoa</taxon>
        <taxon>Spiralia</taxon>
        <taxon>Lophotrochozoa</taxon>
        <taxon>Mollusca</taxon>
        <taxon>Bivalvia</taxon>
        <taxon>Autobranchia</taxon>
        <taxon>Heteroconchia</taxon>
        <taxon>Palaeoheterodonta</taxon>
        <taxon>Unionida</taxon>
        <taxon>Unionoidea</taxon>
        <taxon>Unionidae</taxon>
        <taxon>Unioninae</taxon>
        <taxon>Sinanodonta</taxon>
    </lineage>
</organism>
<evidence type="ECO:0000256" key="7">
    <source>
        <dbReference type="SAM" id="MobiDB-lite"/>
    </source>
</evidence>
<dbReference type="FunFam" id="1.20.5.170:FF:000025">
    <property type="entry name" value="nuclear factor interleukin-3-regulated protein-like"/>
    <property type="match status" value="1"/>
</dbReference>
<dbReference type="Pfam" id="PF07716">
    <property type="entry name" value="bZIP_2"/>
    <property type="match status" value="1"/>
</dbReference>
<gene>
    <name evidence="9" type="ORF">ACJMK2_016730</name>
</gene>
<evidence type="ECO:0000256" key="5">
    <source>
        <dbReference type="ARBA" id="ARBA00023242"/>
    </source>
</evidence>
<evidence type="ECO:0000256" key="3">
    <source>
        <dbReference type="ARBA" id="ARBA00023125"/>
    </source>
</evidence>